<reference evidence="3" key="1">
    <citation type="journal article" date="2019" name="Int. J. Syst. Evol. Microbiol.">
        <title>The Global Catalogue of Microorganisms (GCM) 10K type strain sequencing project: providing services to taxonomists for standard genome sequencing and annotation.</title>
        <authorList>
            <consortium name="The Broad Institute Genomics Platform"/>
            <consortium name="The Broad Institute Genome Sequencing Center for Infectious Disease"/>
            <person name="Wu L."/>
            <person name="Ma J."/>
        </authorList>
    </citation>
    <scope>NUCLEOTIDE SEQUENCE [LARGE SCALE GENOMIC DNA]</scope>
    <source>
        <strain evidence="3">CECT 7956</strain>
    </source>
</reference>
<dbReference type="Proteomes" id="UP001595616">
    <property type="component" value="Unassembled WGS sequence"/>
</dbReference>
<organism evidence="2 3">
    <name type="scientific">Lacihabitans lacunae</name>
    <dbReference type="NCBI Taxonomy" id="1028214"/>
    <lineage>
        <taxon>Bacteria</taxon>
        <taxon>Pseudomonadati</taxon>
        <taxon>Bacteroidota</taxon>
        <taxon>Cytophagia</taxon>
        <taxon>Cytophagales</taxon>
        <taxon>Leadbetterellaceae</taxon>
        <taxon>Lacihabitans</taxon>
    </lineage>
</organism>
<protein>
    <submittedName>
        <fullName evidence="2">BT4734/BF3469 family protein</fullName>
    </submittedName>
</protein>
<dbReference type="Pfam" id="PF08800">
    <property type="entry name" value="BT4734-like_N"/>
    <property type="match status" value="1"/>
</dbReference>
<gene>
    <name evidence="2" type="ORF">ACFOOI_03870</name>
</gene>
<dbReference type="EMBL" id="JBHRYQ010000001">
    <property type="protein sequence ID" value="MFC3809783.1"/>
    <property type="molecule type" value="Genomic_DNA"/>
</dbReference>
<keyword evidence="3" id="KW-1185">Reference proteome</keyword>
<accession>A0ABV7YU97</accession>
<dbReference type="RefSeq" id="WP_379840175.1">
    <property type="nucleotide sequence ID" value="NZ_JBHRYQ010000001.1"/>
</dbReference>
<evidence type="ECO:0000313" key="2">
    <source>
        <dbReference type="EMBL" id="MFC3809783.1"/>
    </source>
</evidence>
<dbReference type="InterPro" id="IPR014907">
    <property type="entry name" value="BT4734-like_N"/>
</dbReference>
<name>A0ABV7YU97_9BACT</name>
<evidence type="ECO:0000313" key="3">
    <source>
        <dbReference type="Proteomes" id="UP001595616"/>
    </source>
</evidence>
<sequence>MGQNITQHPVEALSCSTIEDLVALIKNDNQVLEKIARLRKLRALDIKAYKSLKTQLPYFVGSKFKNDIRNSENFESANYLILDIDDYFGENAKIPQNICEHPEVLMAFISPSGTGFKIVFKLESECKNLKDFKEFYKNYARKFADQVKLEGAIDFKTCDATRACFISSDNEVAYNPSSLTVNWTNYIEKIEEIDFQEKTNEINEQAYQNVLSKINPTAPKKKDKNIHVPDQLLEMQGDIRSLCLLNGLQLLGLVPINYGLKVQVKKGYSTAEINVFYGKKGFTLVMSPKTGSDPNLAIMLYTILNDLLFKETEKVPVYETKYQISVN</sequence>
<evidence type="ECO:0000259" key="1">
    <source>
        <dbReference type="Pfam" id="PF08800"/>
    </source>
</evidence>
<feature type="domain" description="BT4734-like N-terminal" evidence="1">
    <location>
        <begin position="52"/>
        <end position="174"/>
    </location>
</feature>
<comment type="caution">
    <text evidence="2">The sequence shown here is derived from an EMBL/GenBank/DDBJ whole genome shotgun (WGS) entry which is preliminary data.</text>
</comment>
<proteinExistence type="predicted"/>